<reference evidence="11" key="1">
    <citation type="journal article" date="2020" name="PLoS Negl. Trop. Dis.">
        <title>High-quality nuclear genome for Sarcoptes scabiei-A critical resource for a neglected parasite.</title>
        <authorList>
            <person name="Korhonen P.K."/>
            <person name="Gasser R.B."/>
            <person name="Ma G."/>
            <person name="Wang T."/>
            <person name="Stroehlein A.J."/>
            <person name="Young N.D."/>
            <person name="Ang C.S."/>
            <person name="Fernando D.D."/>
            <person name="Lu H.C."/>
            <person name="Taylor S."/>
            <person name="Reynolds S.L."/>
            <person name="Mofiz E."/>
            <person name="Najaraj S.H."/>
            <person name="Gowda H."/>
            <person name="Madugundu A."/>
            <person name="Renuse S."/>
            <person name="Holt D."/>
            <person name="Pandey A."/>
            <person name="Papenfuss A.T."/>
            <person name="Fischer K."/>
        </authorList>
    </citation>
    <scope>NUCLEOTIDE SEQUENCE [LARGE SCALE GENOMIC DNA]</scope>
</reference>
<dbReference type="GO" id="GO:0005737">
    <property type="term" value="C:cytoplasm"/>
    <property type="evidence" value="ECO:0007669"/>
    <property type="project" value="UniProtKB-ARBA"/>
</dbReference>
<keyword evidence="5" id="KW-0206">Cytoskeleton</keyword>
<dbReference type="PANTHER" id="PTHR44981">
    <property type="entry name" value="PERICENTRIN-LIKE PROTEIN, ISOFORM F"/>
    <property type="match status" value="1"/>
</dbReference>
<dbReference type="GO" id="GO:0060090">
    <property type="term" value="F:molecular adaptor activity"/>
    <property type="evidence" value="ECO:0007669"/>
    <property type="project" value="InterPro"/>
</dbReference>
<proteinExistence type="predicted"/>
<keyword evidence="3" id="KW-0597">Phosphoprotein</keyword>
<name>A0A834REH5_SARSC</name>
<dbReference type="EMBL" id="WVUK01000054">
    <property type="protein sequence ID" value="KAF7494002.1"/>
    <property type="molecule type" value="Genomic_DNA"/>
</dbReference>
<evidence type="ECO:0000256" key="5">
    <source>
        <dbReference type="ARBA" id="ARBA00023212"/>
    </source>
</evidence>
<dbReference type="GO" id="GO:0007165">
    <property type="term" value="P:signal transduction"/>
    <property type="evidence" value="ECO:0007669"/>
    <property type="project" value="InterPro"/>
</dbReference>
<evidence type="ECO:0000256" key="7">
    <source>
        <dbReference type="SAM" id="MobiDB-lite"/>
    </source>
</evidence>
<accession>A0A834REH5</accession>
<dbReference type="OrthoDB" id="2020852at2759"/>
<gene>
    <name evidence="9" type="ORF">SSS_2257</name>
</gene>
<feature type="coiled-coil region" evidence="6">
    <location>
        <begin position="850"/>
        <end position="998"/>
    </location>
</feature>
<evidence type="ECO:0000256" key="1">
    <source>
        <dbReference type="ARBA" id="ARBA00004300"/>
    </source>
</evidence>
<evidence type="ECO:0000259" key="8">
    <source>
        <dbReference type="Pfam" id="PF10495"/>
    </source>
</evidence>
<keyword evidence="4 6" id="KW-0175">Coiled coil</keyword>
<feature type="coiled-coil region" evidence="6">
    <location>
        <begin position="1045"/>
        <end position="1138"/>
    </location>
</feature>
<sequence>MNSLDEFQYLESMIKRSEENLKRKLRKPRTHSLDRSIDSIQNDSFETNKDMKQMRLLKQIIASELVNHKELNHRDELIKKLCQNLFIALKNNEEIKKSECIIANELKDMKNEMQQFSDLMIRKCNDQKNKTSNQIESNGSTKQVNIDSECQTDFNHNEDESSLELCRKQILCQSSFLSQFDYNHIDMTKNDECDKSLMHFKNLNGFSHLIDQDDQKIENQNDVSNQSIGETTTNVQMLINQIRALEEKIQIERQSYLEENEKLNHIIDEKQKQIKDLEQYRKEKNQKSSNSLGKNVSLYIDNSENPPQGLFDWRIEDQLDIDNCDQLHCPNNFNEFDDVTSNNFYNSQTNNRLLVVLSDLVKTFLDTEQDIHKQLETLGFERNTDNAVHQRNSPSNNNRSDDPFQFSSLEEERLLMSNEITTFDLCEDGPDLTSPSSVIYSLADGSNCVANSRNLSNNNFDTKNNGTTLNDVEDDVVLGASRRLSSAVERVLKILAETLNQRKNDYKEVLQQKNDLSIEIQEECERNHQLAKELIEKENRIKILETEQKTMKDQLVDYEEIKIQHERLKKKVEEYELEREQFQNDNKRLEMERRSFDQGLPQLHQKLLHENESLSQDINQLRQEIKSSATKINNLISDVENLRAEKEQLIEKKNIEFEELISQIDSKEKNLSSLKRFIEEQTQERETERDEFGREVSTIKEKLKDKIKIENRLRAHLRSLESQISLLNEEKQSKDEQIEQINNDLKESNQKFTETNSFRIHLEKELQKNLRLESDLRERMRKLASVLQVKLNDEADWSEVITAIDNFVQMKNQQLLNNMQTSIKMLNKSEPIELNAQQKIDLDNSIFETIKLMDDKIQDLNKDVDSLLAKNEDLRKDLEIKIETIKQLEELKPKIELLEKNLNELNKTNELLQHEINESHLKYSELKVKLDSSIDINEFKRVVNELQTKLKEEKTQTETFLKKYEQANRNVIELNEKLDAYKKEIKSFKELFKSYDQEKSSTSNVNGNKMDHKQATNKIDRRRSKDLSNEIGHLSNQLTMKDRTISLLEQNLEILKTKLESITKERDLYLDRIKSNHESKEKVILYEKNMDKLRLQNKIYSDKITYLELEIKNFKTKIDLLEKENDSLKIDNQKLIKNRQLDTVMMSDMLDGENAAVTNDLNGGPNLMNGHPIVQDHFNPSLPLQLNGFDKINQISSSNLLKLKVRRLLTHKNALIYQKNYLIHVLGSYQRTENDTLDLLANFNNSSKDGDSEDFQRLRGKSKFRSIVMGLIALNRMKFMVNNWKCCQRQLLFLKTANSITNFQNVPIPPRKPNDIVNGSSINQNGSKSPPFSMNEIKAKYNHQSQSHKPNYRFHLIKNDPLQLKYPSSSTNQINSTLKDYVDRLHSVHETLGLHTNSKRL</sequence>
<feature type="region of interest" description="Disordered" evidence="7">
    <location>
        <begin position="382"/>
        <end position="404"/>
    </location>
</feature>
<dbReference type="InterPro" id="IPR019528">
    <property type="entry name" value="PACT_domain"/>
</dbReference>
<dbReference type="InterPro" id="IPR028745">
    <property type="entry name" value="AKAP9/Pericentrin"/>
</dbReference>
<keyword evidence="2" id="KW-0963">Cytoplasm</keyword>
<organism evidence="9">
    <name type="scientific">Sarcoptes scabiei</name>
    <name type="common">Itch mite</name>
    <name type="synonym">Acarus scabiei</name>
    <dbReference type="NCBI Taxonomy" id="52283"/>
    <lineage>
        <taxon>Eukaryota</taxon>
        <taxon>Metazoa</taxon>
        <taxon>Ecdysozoa</taxon>
        <taxon>Arthropoda</taxon>
        <taxon>Chelicerata</taxon>
        <taxon>Arachnida</taxon>
        <taxon>Acari</taxon>
        <taxon>Acariformes</taxon>
        <taxon>Sarcoptiformes</taxon>
        <taxon>Astigmata</taxon>
        <taxon>Psoroptidia</taxon>
        <taxon>Sarcoptoidea</taxon>
        <taxon>Sarcoptidae</taxon>
        <taxon>Sarcoptinae</taxon>
        <taxon>Sarcoptes</taxon>
    </lineage>
</organism>
<protein>
    <submittedName>
        <fullName evidence="9">Pericentrin</fullName>
    </submittedName>
</protein>
<dbReference type="Pfam" id="PF10495">
    <property type="entry name" value="PACT_coil_coil"/>
    <property type="match status" value="1"/>
</dbReference>
<dbReference type="GO" id="GO:0005813">
    <property type="term" value="C:centrosome"/>
    <property type="evidence" value="ECO:0007669"/>
    <property type="project" value="UniProtKB-SubCell"/>
</dbReference>
<evidence type="ECO:0000313" key="9">
    <source>
        <dbReference type="EMBL" id="KAF7494002.1"/>
    </source>
</evidence>
<evidence type="ECO:0000313" key="11">
    <source>
        <dbReference type="Proteomes" id="UP000070412"/>
    </source>
</evidence>
<evidence type="ECO:0000256" key="6">
    <source>
        <dbReference type="SAM" id="Coils"/>
    </source>
</evidence>
<feature type="coiled-coil region" evidence="6">
    <location>
        <begin position="496"/>
        <end position="751"/>
    </location>
</feature>
<reference evidence="10" key="3">
    <citation type="submission" date="2022-06" db="UniProtKB">
        <authorList>
            <consortium name="EnsemblMetazoa"/>
        </authorList>
    </citation>
    <scope>IDENTIFICATION</scope>
</reference>
<keyword evidence="11" id="KW-1185">Reference proteome</keyword>
<evidence type="ECO:0000313" key="10">
    <source>
        <dbReference type="EnsemblMetazoa" id="KAF7494002.1"/>
    </source>
</evidence>
<dbReference type="Proteomes" id="UP000070412">
    <property type="component" value="Unassembled WGS sequence"/>
</dbReference>
<evidence type="ECO:0000256" key="3">
    <source>
        <dbReference type="ARBA" id="ARBA00022553"/>
    </source>
</evidence>
<comment type="subcellular location">
    <subcellularLocation>
        <location evidence="1">Cytoplasm</location>
        <location evidence="1">Cytoskeleton</location>
        <location evidence="1">Microtubule organizing center</location>
        <location evidence="1">Centrosome</location>
    </subcellularLocation>
</comment>
<feature type="domain" description="Pericentrin/AKAP-450 centrosomal targeting" evidence="8">
    <location>
        <begin position="1204"/>
        <end position="1284"/>
    </location>
</feature>
<evidence type="ECO:0000256" key="2">
    <source>
        <dbReference type="ARBA" id="ARBA00022490"/>
    </source>
</evidence>
<evidence type="ECO:0000256" key="4">
    <source>
        <dbReference type="ARBA" id="ARBA00023054"/>
    </source>
</evidence>
<dbReference type="EnsemblMetazoa" id="SSS_2257s_mrna">
    <property type="protein sequence ID" value="KAF7494002.1"/>
    <property type="gene ID" value="SSS_2257"/>
</dbReference>
<reference evidence="9" key="2">
    <citation type="submission" date="2020-01" db="EMBL/GenBank/DDBJ databases">
        <authorList>
            <person name="Korhonen P.K.K."/>
            <person name="Guangxu M.G."/>
            <person name="Wang T.W."/>
            <person name="Stroehlein A.J.S."/>
            <person name="Young N.D."/>
            <person name="Ang C.-S.A."/>
            <person name="Fernando D.W.F."/>
            <person name="Lu H.L."/>
            <person name="Taylor S.T."/>
            <person name="Ehtesham M.E.M."/>
            <person name="Najaraj S.H.N."/>
            <person name="Harsha G.H.G."/>
            <person name="Madugundu A.M."/>
            <person name="Renuse S.R."/>
            <person name="Holt D.H."/>
            <person name="Pandey A.P."/>
            <person name="Papenfuss A.P."/>
            <person name="Gasser R.B.G."/>
            <person name="Fischer K.F."/>
        </authorList>
    </citation>
    <scope>NUCLEOTIDE SEQUENCE</scope>
    <source>
        <strain evidence="9">SSS_KF_BRIS2020</strain>
    </source>
</reference>
<feature type="coiled-coil region" evidence="6">
    <location>
        <begin position="228"/>
        <end position="290"/>
    </location>
</feature>
<dbReference type="PANTHER" id="PTHR44981:SF2">
    <property type="entry name" value="PERICENTRIN-LIKE PROTEIN, ISOFORM F"/>
    <property type="match status" value="1"/>
</dbReference>